<dbReference type="Proteomes" id="UP000076858">
    <property type="component" value="Unassembled WGS sequence"/>
</dbReference>
<evidence type="ECO:0000313" key="1">
    <source>
        <dbReference type="EMBL" id="KZS20774.1"/>
    </source>
</evidence>
<proteinExistence type="predicted"/>
<sequence>MKCLLRGTTKLARVLGPYLAKEDPNWGMKKGLRKEESRLSYLYTTVDACLEIPTCQE</sequence>
<name>A0A162RTR1_9CRUS</name>
<keyword evidence="2" id="KW-1185">Reference proteome</keyword>
<organism evidence="1 2">
    <name type="scientific">Daphnia magna</name>
    <dbReference type="NCBI Taxonomy" id="35525"/>
    <lineage>
        <taxon>Eukaryota</taxon>
        <taxon>Metazoa</taxon>
        <taxon>Ecdysozoa</taxon>
        <taxon>Arthropoda</taxon>
        <taxon>Crustacea</taxon>
        <taxon>Branchiopoda</taxon>
        <taxon>Diplostraca</taxon>
        <taxon>Cladocera</taxon>
        <taxon>Anomopoda</taxon>
        <taxon>Daphniidae</taxon>
        <taxon>Daphnia</taxon>
    </lineage>
</organism>
<dbReference type="EMBL" id="LRGB01000115">
    <property type="protein sequence ID" value="KZS20774.1"/>
    <property type="molecule type" value="Genomic_DNA"/>
</dbReference>
<dbReference type="AlphaFoldDB" id="A0A162RTR1"/>
<accession>A0A162RTR1</accession>
<protein>
    <submittedName>
        <fullName evidence="1">Uncharacterized protein</fullName>
    </submittedName>
</protein>
<evidence type="ECO:0000313" key="2">
    <source>
        <dbReference type="Proteomes" id="UP000076858"/>
    </source>
</evidence>
<comment type="caution">
    <text evidence="1">The sequence shown here is derived from an EMBL/GenBank/DDBJ whole genome shotgun (WGS) entry which is preliminary data.</text>
</comment>
<reference evidence="1 2" key="1">
    <citation type="submission" date="2016-03" db="EMBL/GenBank/DDBJ databases">
        <title>EvidentialGene: Evidence-directed Construction of Genes on Genomes.</title>
        <authorList>
            <person name="Gilbert D.G."/>
            <person name="Choi J.-H."/>
            <person name="Mockaitis K."/>
            <person name="Colbourne J."/>
            <person name="Pfrender M."/>
        </authorList>
    </citation>
    <scope>NUCLEOTIDE SEQUENCE [LARGE SCALE GENOMIC DNA]</scope>
    <source>
        <strain evidence="1 2">Xinb3</strain>
        <tissue evidence="1">Complete organism</tissue>
    </source>
</reference>
<gene>
    <name evidence="1" type="ORF">APZ42_012459</name>
</gene>